<feature type="compositionally biased region" description="Basic and acidic residues" evidence="2">
    <location>
        <begin position="1345"/>
        <end position="1356"/>
    </location>
</feature>
<dbReference type="SUPFAM" id="SSF51045">
    <property type="entry name" value="WW domain"/>
    <property type="match status" value="5"/>
</dbReference>
<organism evidence="4 5">
    <name type="scientific">Triparma laevis f. longispina</name>
    <dbReference type="NCBI Taxonomy" id="1714387"/>
    <lineage>
        <taxon>Eukaryota</taxon>
        <taxon>Sar</taxon>
        <taxon>Stramenopiles</taxon>
        <taxon>Ochrophyta</taxon>
        <taxon>Bolidophyceae</taxon>
        <taxon>Parmales</taxon>
        <taxon>Triparmaceae</taxon>
        <taxon>Triparma</taxon>
    </lineage>
</organism>
<dbReference type="PROSITE" id="PS50020">
    <property type="entry name" value="WW_DOMAIN_2"/>
    <property type="match status" value="7"/>
</dbReference>
<feature type="domain" description="WW" evidence="3">
    <location>
        <begin position="1389"/>
        <end position="1423"/>
    </location>
</feature>
<feature type="region of interest" description="Disordered" evidence="2">
    <location>
        <begin position="612"/>
        <end position="657"/>
    </location>
</feature>
<protein>
    <recommendedName>
        <fullName evidence="3">WW domain-containing protein</fullName>
    </recommendedName>
</protein>
<feature type="region of interest" description="Disordered" evidence="2">
    <location>
        <begin position="1576"/>
        <end position="1608"/>
    </location>
</feature>
<evidence type="ECO:0000259" key="3">
    <source>
        <dbReference type="PROSITE" id="PS50020"/>
    </source>
</evidence>
<evidence type="ECO:0000313" key="5">
    <source>
        <dbReference type="Proteomes" id="UP001165122"/>
    </source>
</evidence>
<feature type="compositionally biased region" description="Low complexity" evidence="2">
    <location>
        <begin position="415"/>
        <end position="429"/>
    </location>
</feature>
<dbReference type="InterPro" id="IPR001202">
    <property type="entry name" value="WW_dom"/>
</dbReference>
<evidence type="ECO:0000256" key="1">
    <source>
        <dbReference type="SAM" id="Coils"/>
    </source>
</evidence>
<feature type="compositionally biased region" description="Basic residues" evidence="2">
    <location>
        <begin position="474"/>
        <end position="487"/>
    </location>
</feature>
<evidence type="ECO:0000313" key="4">
    <source>
        <dbReference type="EMBL" id="GMH66462.1"/>
    </source>
</evidence>
<feature type="coiled-coil region" evidence="1">
    <location>
        <begin position="555"/>
        <end position="589"/>
    </location>
</feature>
<feature type="compositionally biased region" description="Acidic residues" evidence="2">
    <location>
        <begin position="229"/>
        <end position="239"/>
    </location>
</feature>
<feature type="region of interest" description="Disordered" evidence="2">
    <location>
        <begin position="1414"/>
        <end position="1468"/>
    </location>
</feature>
<sequence length="1663" mass="186848">MDLSTDSRFASLSSIRKCLKEYNLSTNTGQSFGSERFQILSSRLTAHLYEIGEMQINPNNKKIERNPPKKKEIPIYNERVDRSLSVIQLKGKLEAHGIDSSTPGLRGEDRHDALFEKLSICYDEDDKNSDGEESYEDSDYEEVEKNPDWGDGEEDNPNRFYSNFGKAASSISDHSKKDSKKPDGYVKRQYLPHASGASKDQCVPPPRDWASTASYNDDYDTISSAGKYEEEEEEEEGEEEILHPVEEPIDSSNRYGGFEQYGAQYRKRQFDNSSKEKERKNHERRKEEETTPAQNDGQDYIDVISSHFKLSEKKNITPTPILRPSTRERDRAKRRPTTGDRVTFNEPVEPYVPAELRVDDNKPRATLHEHQSNERIRRSQRKKEGGETEREMEKEKIKTKQQQAQQKKMAKLKAKLGASAPTSPKPKSSQGRREPFDNLPPPSPGKKEGESGTLPRSFPGASSTGSSPLDAHRPASRRFRKIKKVTGRIKSCKQSRVTSIESRLDIRSPMCDPDVKEKDKKASQHEVEVARIKVINSRAKQTMVSSILVDSGKMRLPAQNLLKQLQQRLAAAKKELTIEQQRVRAEENSSEVHGKQVEASLMEQVRRMEAADAGVGGFSSGESDNDGAGDDDRDDGSATLNLKMPSAGFPTVQPPPSPLLNLPDAASVEDNSPVPKNALIMPVKRQESIKLPKHDEPQALPPSTTAAPPIHNPGNPIFNASAASSNFATAKQPPPKVPKSDRLGLEAVRMQAVDPKRACELHEESLKHNPENINTLNNYALFCHKTLKKMDDAEALFKRGIIVADLILFDLEEADEDGDVSEFRIRNRLKITASATLMSNYANFLKSVRGYATSAETLHEKAINLSPDHAPGLGNYAKFLMDSKHDFVAAEDMFKRALKVDPVHSGNLTSYARMLKKMGRFDAAEKVYATAVGVDATNVVLLCNYANFMKKVRGDLEAAKVLYEKGMAMNPDAEYLQKNYKIFLRDYEKSGGKAGPLGGTKKKPSPINKVNKAAEKAEKVEKEKKAKAIQMEEERRRREEMVSSAKKMMRGGEGEGDGDGKEDSDEEGEGEDAFVMDDKIPAHLLTQKRDPSQMPVEVGVEGWVCYNHPQYGLYYYNEFTNKSTYNKPADFKKSEHAFAKMRSFDGDKDAPDEPADILNSRRSEAEEPIEVGNGGWSKFMDDESGWEYWHNEKTGESTYDRPEVYETSNDPFAGVKSGGGGDEHAHKPDVDILSSRRSEAEQPKEVLYDGWVRYVDEESGYEYYVNSVTEESTYDRPKGYETSSDPFGGMRGKKSEEYKPDVDILSSRRSEAEQPKEVLYNGWVRYVDEESGYEYYVNSVTEESTYDRPKGYETKNDPFGGVRGKKGEEYKPDVDILNSRRSEGEMPKEKMNGNWARYLDEESGYAYYFNSQTEESTYDRPNVYETKNDPFGGARAAANGSGNGNASKPDVDILNSRRGEGEMPKEKMNGGWARYLDEESGYAYYFNSQTEESTYDRPNVYETSNDPFGGVRGKEEKKPDAELLNNRRGAGDEPVELLTDGWEKFMDAESGHFYYYHEDTDTSTYDRPDNFVTDRNPFDSVRGQIFGGGSGAGGGGGEKESADILSSRRGDDAVVEEFLNGGWCKYVDDATGYEYYYNEAEGTSTYDRPDGFQTHQNPFGGVR</sequence>
<feature type="region of interest" description="Disordered" evidence="2">
    <location>
        <begin position="1197"/>
        <end position="1243"/>
    </location>
</feature>
<dbReference type="CDD" id="cd00201">
    <property type="entry name" value="WW"/>
    <property type="match status" value="8"/>
</dbReference>
<feature type="compositionally biased region" description="Gly residues" evidence="2">
    <location>
        <begin position="1585"/>
        <end position="1596"/>
    </location>
</feature>
<feature type="region of interest" description="Disordered" evidence="2">
    <location>
        <begin position="993"/>
        <end position="1070"/>
    </location>
</feature>
<comment type="caution">
    <text evidence="4">The sequence shown here is derived from an EMBL/GenBank/DDBJ whole genome shotgun (WGS) entry which is preliminary data.</text>
</comment>
<dbReference type="OrthoDB" id="194358at2759"/>
<evidence type="ECO:0000256" key="2">
    <source>
        <dbReference type="SAM" id="MobiDB-lite"/>
    </source>
</evidence>
<dbReference type="SMART" id="SM00456">
    <property type="entry name" value="WW"/>
    <property type="match status" value="8"/>
</dbReference>
<feature type="region of interest" description="Disordered" evidence="2">
    <location>
        <begin position="698"/>
        <end position="721"/>
    </location>
</feature>
<accession>A0A9W7A639</accession>
<feature type="compositionally biased region" description="Basic and acidic residues" evidence="2">
    <location>
        <begin position="1050"/>
        <end position="1061"/>
    </location>
</feature>
<dbReference type="PANTHER" id="PTHR26312">
    <property type="entry name" value="TETRATRICOPEPTIDE REPEAT PROTEIN 5"/>
    <property type="match status" value="1"/>
</dbReference>
<keyword evidence="5" id="KW-1185">Reference proteome</keyword>
<feature type="compositionally biased region" description="Basic and acidic residues" evidence="2">
    <location>
        <begin position="1512"/>
        <end position="1521"/>
    </location>
</feature>
<feature type="region of interest" description="Disordered" evidence="2">
    <location>
        <begin position="1493"/>
        <end position="1533"/>
    </location>
</feature>
<feature type="compositionally biased region" description="Acidic residues" evidence="2">
    <location>
        <begin position="623"/>
        <end position="634"/>
    </location>
</feature>
<feature type="domain" description="WW" evidence="3">
    <location>
        <begin position="1245"/>
        <end position="1279"/>
    </location>
</feature>
<dbReference type="EMBL" id="BRXW01000561">
    <property type="protein sequence ID" value="GMH66462.1"/>
    <property type="molecule type" value="Genomic_DNA"/>
</dbReference>
<feature type="domain" description="WW" evidence="3">
    <location>
        <begin position="1536"/>
        <end position="1570"/>
    </location>
</feature>
<dbReference type="PANTHER" id="PTHR26312:SF87">
    <property type="entry name" value="TETRATRICOPEPTIDE REPEAT PROTEIN 5"/>
    <property type="match status" value="1"/>
</dbReference>
<feature type="domain" description="WW" evidence="3">
    <location>
        <begin position="1175"/>
        <end position="1204"/>
    </location>
</feature>
<dbReference type="Gene3D" id="1.25.40.10">
    <property type="entry name" value="Tetratricopeptide repeat domain"/>
    <property type="match status" value="1"/>
</dbReference>
<feature type="compositionally biased region" description="Basic and acidic residues" evidence="2">
    <location>
        <begin position="1221"/>
        <end position="1243"/>
    </location>
</feature>
<feature type="compositionally biased region" description="Basic and acidic residues" evidence="2">
    <location>
        <begin position="356"/>
        <end position="398"/>
    </location>
</feature>
<dbReference type="InterPro" id="IPR036020">
    <property type="entry name" value="WW_dom_sf"/>
</dbReference>
<feature type="region of interest" description="Disordered" evidence="2">
    <location>
        <begin position="1270"/>
        <end position="1300"/>
    </location>
</feature>
<reference evidence="5" key="1">
    <citation type="journal article" date="2023" name="Commun. Biol.">
        <title>Genome analysis of Parmales, the sister group of diatoms, reveals the evolutionary specialization of diatoms from phago-mixotrophs to photoautotrophs.</title>
        <authorList>
            <person name="Ban H."/>
            <person name="Sato S."/>
            <person name="Yoshikawa S."/>
            <person name="Yamada K."/>
            <person name="Nakamura Y."/>
            <person name="Ichinomiya M."/>
            <person name="Sato N."/>
            <person name="Blanc-Mathieu R."/>
            <person name="Endo H."/>
            <person name="Kuwata A."/>
            <person name="Ogata H."/>
        </authorList>
    </citation>
    <scope>NUCLEOTIDE SEQUENCE [LARGE SCALE GENOMIC DNA]</scope>
    <source>
        <strain evidence="5">NIES 3700</strain>
    </source>
</reference>
<dbReference type="Gene3D" id="2.20.70.10">
    <property type="match status" value="8"/>
</dbReference>
<dbReference type="Proteomes" id="UP001165122">
    <property type="component" value="Unassembled WGS sequence"/>
</dbReference>
<proteinExistence type="predicted"/>
<keyword evidence="1" id="KW-0175">Coiled coil</keyword>
<feature type="region of interest" description="Disordered" evidence="2">
    <location>
        <begin position="1143"/>
        <end position="1178"/>
    </location>
</feature>
<feature type="compositionally biased region" description="Low complexity" evidence="2">
    <location>
        <begin position="1432"/>
        <end position="1447"/>
    </location>
</feature>
<dbReference type="GO" id="GO:0006396">
    <property type="term" value="P:RNA processing"/>
    <property type="evidence" value="ECO:0007669"/>
    <property type="project" value="InterPro"/>
</dbReference>
<dbReference type="InterPro" id="IPR003107">
    <property type="entry name" value="HAT"/>
</dbReference>
<dbReference type="SUPFAM" id="SSF48452">
    <property type="entry name" value="TPR-like"/>
    <property type="match status" value="1"/>
</dbReference>
<feature type="region of interest" description="Disordered" evidence="2">
    <location>
        <begin position="1642"/>
        <end position="1663"/>
    </location>
</feature>
<dbReference type="SMART" id="SM00386">
    <property type="entry name" value="HAT"/>
    <property type="match status" value="4"/>
</dbReference>
<feature type="compositionally biased region" description="Basic and acidic residues" evidence="2">
    <location>
        <begin position="1012"/>
        <end position="1041"/>
    </location>
</feature>
<dbReference type="PROSITE" id="PS01159">
    <property type="entry name" value="WW_DOMAIN_1"/>
    <property type="match status" value="8"/>
</dbReference>
<dbReference type="InterPro" id="IPR011990">
    <property type="entry name" value="TPR-like_helical_dom_sf"/>
</dbReference>
<feature type="region of interest" description="Disordered" evidence="2">
    <location>
        <begin position="124"/>
        <end position="487"/>
    </location>
</feature>
<feature type="compositionally biased region" description="Basic and acidic residues" evidence="2">
    <location>
        <begin position="268"/>
        <end position="289"/>
    </location>
</feature>
<gene>
    <name evidence="4" type="ORF">TrLO_g10123</name>
</gene>
<feature type="domain" description="WW" evidence="3">
    <location>
        <begin position="1466"/>
        <end position="1500"/>
    </location>
</feature>
<feature type="compositionally biased region" description="Basic and acidic residues" evidence="2">
    <location>
        <begin position="1365"/>
        <end position="1389"/>
    </location>
</feature>
<feature type="domain" description="WW" evidence="3">
    <location>
        <begin position="1617"/>
        <end position="1651"/>
    </location>
</feature>
<name>A0A9W7A639_9STRA</name>
<feature type="domain" description="WW" evidence="3">
    <location>
        <begin position="1317"/>
        <end position="1351"/>
    </location>
</feature>
<feature type="compositionally biased region" description="Acidic residues" evidence="2">
    <location>
        <begin position="124"/>
        <end position="142"/>
    </location>
</feature>
<feature type="region of interest" description="Disordered" evidence="2">
    <location>
        <begin position="1344"/>
        <end position="1389"/>
    </location>
</feature>
<feature type="compositionally biased region" description="Basic and acidic residues" evidence="2">
    <location>
        <begin position="1449"/>
        <end position="1468"/>
    </location>
</feature>
<feature type="compositionally biased region" description="Basic and acidic residues" evidence="2">
    <location>
        <begin position="173"/>
        <end position="186"/>
    </location>
</feature>
<feature type="compositionally biased region" description="Basic and acidic residues" evidence="2">
    <location>
        <begin position="1597"/>
        <end position="1608"/>
    </location>
</feature>
<dbReference type="Pfam" id="PF00397">
    <property type="entry name" value="WW"/>
    <property type="match status" value="6"/>
</dbReference>